<sequence length="388" mass="42970">MRFSRLDAYLRRAVEEGWLPGAVALVAREGEVVFQGVYGLLDPERGLPMREDALFRLYSMTKPWVSALALTFVEEGALALQDPLEKYLPGFAHLQVGREVGEEVVLEPLKAPITLYDLLRHTAGFTYGVFFRSPVKRLYLEAGVDRYDLDRETFLERLSRIPLRFQPGETMEYGLSTDVLGHLLEAFSGKSLAELMEERVFGPLGMRDSGFVAKDPARLAQPFPKDPETGRSLRLLPVEGKPPRYAGGMGGVGTAWDYLRFLEALRLGRGLLAPAFCRLMTQDHLGPLAYEGMRRGSEYMPGPGYGFGLGVAVRLSGMGLAPGNPGEWNWAGFGGTYFFVDPGIGLTALLMAQAPNLLSVLEPERALHSRYGSRLWLTFRALVYGALD</sequence>
<dbReference type="GO" id="GO:0016787">
    <property type="term" value="F:hydrolase activity"/>
    <property type="evidence" value="ECO:0007669"/>
    <property type="project" value="UniProtKB-KW"/>
</dbReference>
<dbReference type="InterPro" id="IPR050789">
    <property type="entry name" value="Diverse_Enzym_Activities"/>
</dbReference>
<dbReference type="EC" id="3.1.1.-" evidence="2"/>
<dbReference type="RefSeq" id="WP_053768006.1">
    <property type="nucleotide sequence ID" value="NZ_LHCI01000106.1"/>
</dbReference>
<dbReference type="Pfam" id="PF00144">
    <property type="entry name" value="Beta-lactamase"/>
    <property type="match status" value="1"/>
</dbReference>
<gene>
    <name evidence="2" type="primary">estB_1</name>
    <name evidence="2" type="ORF">BVI061214_01631</name>
</gene>
<feature type="domain" description="Beta-lactamase-related" evidence="1">
    <location>
        <begin position="6"/>
        <end position="356"/>
    </location>
</feature>
<dbReference type="SUPFAM" id="SSF56601">
    <property type="entry name" value="beta-lactamase/transpeptidase-like"/>
    <property type="match status" value="1"/>
</dbReference>
<dbReference type="InterPro" id="IPR012338">
    <property type="entry name" value="Beta-lactam/transpept-like"/>
</dbReference>
<dbReference type="Gene3D" id="3.40.710.10">
    <property type="entry name" value="DD-peptidase/beta-lactamase superfamily"/>
    <property type="match status" value="1"/>
</dbReference>
<dbReference type="PANTHER" id="PTHR43283">
    <property type="entry name" value="BETA-LACTAMASE-RELATED"/>
    <property type="match status" value="1"/>
</dbReference>
<dbReference type="Proteomes" id="UP000037685">
    <property type="component" value="Unassembled WGS sequence"/>
</dbReference>
<comment type="caution">
    <text evidence="2">The sequence shown here is derived from an EMBL/GenBank/DDBJ whole genome shotgun (WGS) entry which is preliminary data.</text>
</comment>
<dbReference type="AlphaFoldDB" id="A0A0N1IUD0"/>
<accession>A0A0N1IUD0</accession>
<dbReference type="EMBL" id="LHCI01000106">
    <property type="protein sequence ID" value="KOX90440.1"/>
    <property type="molecule type" value="Genomic_DNA"/>
</dbReference>
<dbReference type="PANTHER" id="PTHR43283:SF3">
    <property type="entry name" value="BETA-LACTAMASE FAMILY PROTEIN (AFU_ORTHOLOGUE AFUA_5G07500)"/>
    <property type="match status" value="1"/>
</dbReference>
<protein>
    <submittedName>
        <fullName evidence="2">Esterase EstB</fullName>
        <ecNumber evidence="2">3.1.1.-</ecNumber>
    </submittedName>
</protein>
<dbReference type="PATRIC" id="fig|271.14.peg.1703"/>
<proteinExistence type="predicted"/>
<reference evidence="2 3" key="1">
    <citation type="submission" date="2015-07" db="EMBL/GenBank/DDBJ databases">
        <authorList>
            <person name="Noorani M."/>
        </authorList>
    </citation>
    <scope>NUCLEOTIDE SEQUENCE [LARGE SCALE GENOMIC DNA]</scope>
    <source>
        <strain evidence="3">ATCC 25104 / DSM 625 / JCM 10724 / NBRC 103206 / NCIMB 11243 / YT-1</strain>
    </source>
</reference>
<dbReference type="InterPro" id="IPR001466">
    <property type="entry name" value="Beta-lactam-related"/>
</dbReference>
<evidence type="ECO:0000313" key="3">
    <source>
        <dbReference type="Proteomes" id="UP000037685"/>
    </source>
</evidence>
<organism evidence="2 3">
    <name type="scientific">Thermus aquaticus</name>
    <dbReference type="NCBI Taxonomy" id="271"/>
    <lineage>
        <taxon>Bacteria</taxon>
        <taxon>Thermotogati</taxon>
        <taxon>Deinococcota</taxon>
        <taxon>Deinococci</taxon>
        <taxon>Thermales</taxon>
        <taxon>Thermaceae</taxon>
        <taxon>Thermus</taxon>
    </lineage>
</organism>
<name>A0A0N1IUD0_THEAQ</name>
<keyword evidence="2" id="KW-0378">Hydrolase</keyword>
<evidence type="ECO:0000259" key="1">
    <source>
        <dbReference type="Pfam" id="PF00144"/>
    </source>
</evidence>
<evidence type="ECO:0000313" key="2">
    <source>
        <dbReference type="EMBL" id="KOX90440.1"/>
    </source>
</evidence>